<dbReference type="Proteomes" id="UP000799428">
    <property type="component" value="Unassembled WGS sequence"/>
</dbReference>
<evidence type="ECO:0000256" key="7">
    <source>
        <dbReference type="ARBA" id="ARBA00022840"/>
    </source>
</evidence>
<keyword evidence="6" id="KW-0418">Kinase</keyword>
<dbReference type="InterPro" id="IPR043150">
    <property type="entry name" value="Phytochrome_PHY_sf"/>
</dbReference>
<feature type="domain" description="Response regulatory" evidence="15">
    <location>
        <begin position="1004"/>
        <end position="1225"/>
    </location>
</feature>
<dbReference type="GO" id="GO:0000155">
    <property type="term" value="F:phosphorelay sensor kinase activity"/>
    <property type="evidence" value="ECO:0007669"/>
    <property type="project" value="InterPro"/>
</dbReference>
<dbReference type="InterPro" id="IPR036097">
    <property type="entry name" value="HisK_dim/P_sf"/>
</dbReference>
<evidence type="ECO:0000259" key="15">
    <source>
        <dbReference type="PROSITE" id="PS50110"/>
    </source>
</evidence>
<feature type="region of interest" description="Disordered" evidence="12">
    <location>
        <begin position="1092"/>
        <end position="1120"/>
    </location>
</feature>
<keyword evidence="4" id="KW-0808">Transferase</keyword>
<dbReference type="PANTHER" id="PTHR43065">
    <property type="entry name" value="SENSOR HISTIDINE KINASE"/>
    <property type="match status" value="1"/>
</dbReference>
<evidence type="ECO:0000256" key="2">
    <source>
        <dbReference type="ARBA" id="ARBA00022553"/>
    </source>
</evidence>
<feature type="region of interest" description="Disordered" evidence="12">
    <location>
        <begin position="12"/>
        <end position="35"/>
    </location>
</feature>
<dbReference type="InterPro" id="IPR003661">
    <property type="entry name" value="HisK_dim/P_dom"/>
</dbReference>
<keyword evidence="8" id="KW-0157">Chromophore</keyword>
<feature type="compositionally biased region" description="Basic and acidic residues" evidence="12">
    <location>
        <begin position="71"/>
        <end position="93"/>
    </location>
</feature>
<dbReference type="SMART" id="SM00388">
    <property type="entry name" value="HisKA"/>
    <property type="match status" value="1"/>
</dbReference>
<dbReference type="Pfam" id="PF00360">
    <property type="entry name" value="PHY"/>
    <property type="match status" value="1"/>
</dbReference>
<feature type="compositionally biased region" description="Low complexity" evidence="12">
    <location>
        <begin position="49"/>
        <end position="70"/>
    </location>
</feature>
<reference evidence="16" key="1">
    <citation type="journal article" date="2020" name="Stud. Mycol.">
        <title>101 Dothideomycetes genomes: a test case for predicting lifestyles and emergence of pathogens.</title>
        <authorList>
            <person name="Haridas S."/>
            <person name="Albert R."/>
            <person name="Binder M."/>
            <person name="Bloem J."/>
            <person name="Labutti K."/>
            <person name="Salamov A."/>
            <person name="Andreopoulos B."/>
            <person name="Baker S."/>
            <person name="Barry K."/>
            <person name="Bills G."/>
            <person name="Bluhm B."/>
            <person name="Cannon C."/>
            <person name="Castanera R."/>
            <person name="Culley D."/>
            <person name="Daum C."/>
            <person name="Ezra D."/>
            <person name="Gonzalez J."/>
            <person name="Henrissat B."/>
            <person name="Kuo A."/>
            <person name="Liang C."/>
            <person name="Lipzen A."/>
            <person name="Lutzoni F."/>
            <person name="Magnuson J."/>
            <person name="Mondo S."/>
            <person name="Nolan M."/>
            <person name="Ohm R."/>
            <person name="Pangilinan J."/>
            <person name="Park H.-J."/>
            <person name="Ramirez L."/>
            <person name="Alfaro M."/>
            <person name="Sun H."/>
            <person name="Tritt A."/>
            <person name="Yoshinaga Y."/>
            <person name="Zwiers L.-H."/>
            <person name="Turgeon B."/>
            <person name="Goodwin S."/>
            <person name="Spatafora J."/>
            <person name="Crous P."/>
            <person name="Grigoriev I."/>
        </authorList>
    </citation>
    <scope>NUCLEOTIDE SEQUENCE</scope>
    <source>
        <strain evidence="16">CBS 279.74</strain>
    </source>
</reference>
<dbReference type="CDD" id="cd17546">
    <property type="entry name" value="REC_hyHK_CKI1_RcsC-like"/>
    <property type="match status" value="1"/>
</dbReference>
<dbReference type="Pfam" id="PF08446">
    <property type="entry name" value="PAS_2"/>
    <property type="match status" value="1"/>
</dbReference>
<dbReference type="Pfam" id="PF00512">
    <property type="entry name" value="HisKA"/>
    <property type="match status" value="1"/>
</dbReference>
<dbReference type="InterPro" id="IPR003018">
    <property type="entry name" value="GAF"/>
</dbReference>
<keyword evidence="5" id="KW-0547">Nucleotide-binding</keyword>
<dbReference type="PANTHER" id="PTHR43065:SF10">
    <property type="entry name" value="PEROXIDE STRESS-ACTIVATED HISTIDINE KINASE MAK3"/>
    <property type="match status" value="1"/>
</dbReference>
<dbReference type="InterPro" id="IPR011006">
    <property type="entry name" value="CheY-like_superfamily"/>
</dbReference>
<feature type="region of interest" description="Disordered" evidence="12">
    <location>
        <begin position="49"/>
        <end position="110"/>
    </location>
</feature>
<keyword evidence="1" id="KW-0600">Photoreceptor protein</keyword>
<accession>A0A6G1KA19</accession>
<keyword evidence="3" id="KW-0716">Sensory transduction</keyword>
<dbReference type="SMART" id="SM00448">
    <property type="entry name" value="REC"/>
    <property type="match status" value="1"/>
</dbReference>
<dbReference type="Gene3D" id="3.30.565.10">
    <property type="entry name" value="Histidine kinase-like ATPase, C-terminal domain"/>
    <property type="match status" value="1"/>
</dbReference>
<evidence type="ECO:0000313" key="16">
    <source>
        <dbReference type="EMBL" id="KAF2709473.1"/>
    </source>
</evidence>
<dbReference type="InterPro" id="IPR005467">
    <property type="entry name" value="His_kinase_dom"/>
</dbReference>
<evidence type="ECO:0000256" key="9">
    <source>
        <dbReference type="ARBA" id="ARBA00023012"/>
    </source>
</evidence>
<evidence type="ECO:0000256" key="6">
    <source>
        <dbReference type="ARBA" id="ARBA00022777"/>
    </source>
</evidence>
<dbReference type="InterPro" id="IPR036890">
    <property type="entry name" value="HATPase_C_sf"/>
</dbReference>
<feature type="domain" description="Phytochrome chromophore attachment site" evidence="13">
    <location>
        <begin position="332"/>
        <end position="459"/>
    </location>
</feature>
<evidence type="ECO:0000256" key="8">
    <source>
        <dbReference type="ARBA" id="ARBA00022991"/>
    </source>
</evidence>
<feature type="compositionally biased region" description="Low complexity" evidence="12">
    <location>
        <begin position="935"/>
        <end position="954"/>
    </location>
</feature>
<evidence type="ECO:0000256" key="3">
    <source>
        <dbReference type="ARBA" id="ARBA00022606"/>
    </source>
</evidence>
<name>A0A6G1KA19_9PLEO</name>
<dbReference type="InterPro" id="IPR013654">
    <property type="entry name" value="PAS_2"/>
</dbReference>
<dbReference type="Gene3D" id="1.10.287.130">
    <property type="match status" value="1"/>
</dbReference>
<organism evidence="16 17">
    <name type="scientific">Pleomassaria siparia CBS 279.74</name>
    <dbReference type="NCBI Taxonomy" id="1314801"/>
    <lineage>
        <taxon>Eukaryota</taxon>
        <taxon>Fungi</taxon>
        <taxon>Dikarya</taxon>
        <taxon>Ascomycota</taxon>
        <taxon>Pezizomycotina</taxon>
        <taxon>Dothideomycetes</taxon>
        <taxon>Pleosporomycetidae</taxon>
        <taxon>Pleosporales</taxon>
        <taxon>Pleomassariaceae</taxon>
        <taxon>Pleomassaria</taxon>
    </lineage>
</organism>
<dbReference type="GO" id="GO:0009584">
    <property type="term" value="P:detection of visible light"/>
    <property type="evidence" value="ECO:0007669"/>
    <property type="project" value="InterPro"/>
</dbReference>
<feature type="domain" description="Histidine kinase" evidence="14">
    <location>
        <begin position="678"/>
        <end position="916"/>
    </location>
</feature>
<dbReference type="CDD" id="cd00082">
    <property type="entry name" value="HisKA"/>
    <property type="match status" value="1"/>
</dbReference>
<dbReference type="InterPro" id="IPR029016">
    <property type="entry name" value="GAF-like_dom_sf"/>
</dbReference>
<dbReference type="Pfam" id="PF01590">
    <property type="entry name" value="GAF"/>
    <property type="match status" value="1"/>
</dbReference>
<dbReference type="SUPFAM" id="SSF55785">
    <property type="entry name" value="PYP-like sensor domain (PAS domain)"/>
    <property type="match status" value="1"/>
</dbReference>
<dbReference type="InterPro" id="IPR035965">
    <property type="entry name" value="PAS-like_dom_sf"/>
</dbReference>
<dbReference type="PRINTS" id="PR00344">
    <property type="entry name" value="BCTRLSENSOR"/>
</dbReference>
<dbReference type="Pfam" id="PF02518">
    <property type="entry name" value="HATPase_c"/>
    <property type="match status" value="1"/>
</dbReference>
<dbReference type="InterPro" id="IPR003594">
    <property type="entry name" value="HATPase_dom"/>
</dbReference>
<dbReference type="Gene3D" id="3.30.450.20">
    <property type="entry name" value="PAS domain"/>
    <property type="match status" value="1"/>
</dbReference>
<dbReference type="SUPFAM" id="SSF47384">
    <property type="entry name" value="Homodimeric domain of signal transducing histidine kinase"/>
    <property type="match status" value="1"/>
</dbReference>
<dbReference type="OrthoDB" id="2015534at2759"/>
<dbReference type="EMBL" id="MU005770">
    <property type="protein sequence ID" value="KAF2709473.1"/>
    <property type="molecule type" value="Genomic_DNA"/>
</dbReference>
<dbReference type="GO" id="GO:0006355">
    <property type="term" value="P:regulation of DNA-templated transcription"/>
    <property type="evidence" value="ECO:0007669"/>
    <property type="project" value="InterPro"/>
</dbReference>
<evidence type="ECO:0000313" key="17">
    <source>
        <dbReference type="Proteomes" id="UP000799428"/>
    </source>
</evidence>
<proteinExistence type="predicted"/>
<dbReference type="Gene3D" id="3.30.450.270">
    <property type="match status" value="1"/>
</dbReference>
<dbReference type="Gene3D" id="3.30.450.40">
    <property type="match status" value="1"/>
</dbReference>
<keyword evidence="9" id="KW-0902">Two-component regulatory system</keyword>
<dbReference type="InterPro" id="IPR013515">
    <property type="entry name" value="Phytochrome_cen-reg"/>
</dbReference>
<dbReference type="InterPro" id="IPR016132">
    <property type="entry name" value="Phyto_chromo_attachment"/>
</dbReference>
<protein>
    <submittedName>
        <fullName evidence="16">Uncharacterized protein</fullName>
    </submittedName>
</protein>
<keyword evidence="17" id="KW-1185">Reference proteome</keyword>
<evidence type="ECO:0000256" key="1">
    <source>
        <dbReference type="ARBA" id="ARBA00022543"/>
    </source>
</evidence>
<dbReference type="PROSITE" id="PS50110">
    <property type="entry name" value="RESPONSE_REGULATORY"/>
    <property type="match status" value="1"/>
</dbReference>
<gene>
    <name evidence="16" type="ORF">K504DRAFT_526003</name>
</gene>
<evidence type="ECO:0000256" key="11">
    <source>
        <dbReference type="PROSITE-ProRule" id="PRU00169"/>
    </source>
</evidence>
<feature type="region of interest" description="Disordered" evidence="12">
    <location>
        <begin position="927"/>
        <end position="957"/>
    </location>
</feature>
<keyword evidence="2 11" id="KW-0597">Phosphoprotein</keyword>
<evidence type="ECO:0000256" key="10">
    <source>
        <dbReference type="ARBA" id="ARBA00023170"/>
    </source>
</evidence>
<dbReference type="PROSITE" id="PS50109">
    <property type="entry name" value="HIS_KIN"/>
    <property type="match status" value="1"/>
</dbReference>
<dbReference type="SMART" id="SM00387">
    <property type="entry name" value="HATPase_c"/>
    <property type="match status" value="1"/>
</dbReference>
<dbReference type="InterPro" id="IPR004358">
    <property type="entry name" value="Sig_transdc_His_kin-like_C"/>
</dbReference>
<dbReference type="SUPFAM" id="SSF52172">
    <property type="entry name" value="CheY-like"/>
    <property type="match status" value="2"/>
</dbReference>
<evidence type="ECO:0000259" key="14">
    <source>
        <dbReference type="PROSITE" id="PS50109"/>
    </source>
</evidence>
<sequence>MERVFPIRCTILDDSPHLDGDNLRQGSQSQSPPCPFIASHIVCQIDIVTSNTPRPSPSTSGSDSSTSTKTPSDERQQPSHDFVDDTVDPRSPDETLANNESGEYAFADDKGHGVITGKRARFTRCEDEQIQIPGSIQAHGMLVGLEMIGDVELRYSCCIVSDNSESICGYSPRVLLALSDFHSILSPPYHSIFDTSAAESRNQFIDTHKSHEPKVFSIMLQNPQGHTIPLWCASHFVGGSHNLLICEFELQKASSFETPYSDLPSTPFCSLGNKPKDTASSFTDKSEPMNLHTKTLFRGEGSAMQLLDVVSQVQGQLSSQTTIEGLLDVIVDEEYNGKVVAELVDARASSDIFKGLHFPNTDIPPQARRLYKINRVRVLFDREQEPCRLICRTAANLDTPLDLTHSYLRAMSPVHLKYLKNMNVRSTMSISLDYRGNLWGLICCHSYGPTGRKTPFPIRELTYWLGLCASDCLYKLLNAERIQARKLVSAMQLNFKPIVWLSASSTELLRLFRANFGFLVVRGEARTIGRLSSSYLEAVTLLKYVYFRKFENTFASKNITKDFSDLHIVGGFDHIAGILVVPLSPAIGDFIIFFRASQTKEVDWAGNPKKFGDEKKLEPRNSFKKWTETVRGTCQEWTEEELEAAGMTRLVYGNFIRVWREKEADLQESRMKRVLLFNLSHELRTPLNAVVNYLEIALEERLDRSTKAILASSHTAAKSLIYVIEDLLNLTVGTKQPTPLAHVAFDLRKGLQSILDHLQFHANQKLLNFDVITDIDFPRFVFGDLQRLQQAVSSLVTNSIQYTTQGSIVVHLGVSANESERCIIKISVQDSGIGMSQSELDDIFREFEQVSDEDDLDQASTEKVSAHIPKAPEKGSKLGLGLALLSRYIKHSGAQVRGRSSPGKGSTFSLEIPLQLATEEAVDTLPFSSQTMSATNGRSGINTGSSGIISPTSPEQSAGYPGISSLAWMKFRSSPTLSASSHLEPATAKTAEDNEAHMRDNNLTVLLADDNPVNLAVLERRLKKSGHKVHLSRDGQQCFDVFRRSRDQLGFILMDINMPMVDGIMSTTMIRALEAIGDDHDVWLSAFLDSSPTKRRNRPSTLLRPASSPPPNLDAATGSTESLPCTMEAATTPLESDPSHICRPTLTSSNLLQLPGEMFSQSRQVSSRPSSMMTLARHTDHLPIFAISSALYQHTQESLQEAGFDGWLSKPVDFQRLSLILKGATDEESRLKGIYRTDDVKAGGWFH</sequence>
<evidence type="ECO:0000256" key="4">
    <source>
        <dbReference type="ARBA" id="ARBA00022679"/>
    </source>
</evidence>
<evidence type="ECO:0000259" key="13">
    <source>
        <dbReference type="PROSITE" id="PS50046"/>
    </source>
</evidence>
<evidence type="ECO:0000256" key="12">
    <source>
        <dbReference type="SAM" id="MobiDB-lite"/>
    </source>
</evidence>
<dbReference type="Gene3D" id="3.40.50.2300">
    <property type="match status" value="1"/>
</dbReference>
<dbReference type="AlphaFoldDB" id="A0A6G1KA19"/>
<evidence type="ECO:0000256" key="5">
    <source>
        <dbReference type="ARBA" id="ARBA00022741"/>
    </source>
</evidence>
<dbReference type="GO" id="GO:0005524">
    <property type="term" value="F:ATP binding"/>
    <property type="evidence" value="ECO:0007669"/>
    <property type="project" value="UniProtKB-KW"/>
</dbReference>
<dbReference type="InterPro" id="IPR001789">
    <property type="entry name" value="Sig_transdc_resp-reg_receiver"/>
</dbReference>
<dbReference type="SUPFAM" id="SSF55874">
    <property type="entry name" value="ATPase domain of HSP90 chaperone/DNA topoisomerase II/histidine kinase"/>
    <property type="match status" value="1"/>
</dbReference>
<dbReference type="Pfam" id="PF00072">
    <property type="entry name" value="Response_reg"/>
    <property type="match status" value="1"/>
</dbReference>
<feature type="modified residue" description="4-aspartylphosphate" evidence="11">
    <location>
        <position position="1055"/>
    </location>
</feature>
<keyword evidence="10" id="KW-0675">Receptor</keyword>
<dbReference type="PROSITE" id="PS50046">
    <property type="entry name" value="PHYTOCHROME_2"/>
    <property type="match status" value="1"/>
</dbReference>
<dbReference type="SUPFAM" id="SSF55781">
    <property type="entry name" value="GAF domain-like"/>
    <property type="match status" value="2"/>
</dbReference>
<keyword evidence="7" id="KW-0067">ATP-binding</keyword>
<dbReference type="GO" id="GO:0009881">
    <property type="term" value="F:photoreceptor activity"/>
    <property type="evidence" value="ECO:0007669"/>
    <property type="project" value="UniProtKB-KW"/>
</dbReference>